<gene>
    <name evidence="5" type="ORF">GCM10009768_00690</name>
</gene>
<dbReference type="CDD" id="cd00340">
    <property type="entry name" value="GSH_Peroxidase"/>
    <property type="match status" value="1"/>
</dbReference>
<evidence type="ECO:0000313" key="5">
    <source>
        <dbReference type="EMBL" id="GAA1776126.1"/>
    </source>
</evidence>
<proteinExistence type="inferred from homology"/>
<dbReference type="GO" id="GO:0004601">
    <property type="term" value="F:peroxidase activity"/>
    <property type="evidence" value="ECO:0007669"/>
    <property type="project" value="UniProtKB-KW"/>
</dbReference>
<evidence type="ECO:0000256" key="3">
    <source>
        <dbReference type="ARBA" id="ARBA00023002"/>
    </source>
</evidence>
<dbReference type="SUPFAM" id="SSF52833">
    <property type="entry name" value="Thioredoxin-like"/>
    <property type="match status" value="1"/>
</dbReference>
<dbReference type="InterPro" id="IPR036249">
    <property type="entry name" value="Thioredoxin-like_sf"/>
</dbReference>
<dbReference type="EMBL" id="BAAAOB010000001">
    <property type="protein sequence ID" value="GAA1776126.1"/>
    <property type="molecule type" value="Genomic_DNA"/>
</dbReference>
<dbReference type="Proteomes" id="UP001500851">
    <property type="component" value="Unassembled WGS sequence"/>
</dbReference>
<dbReference type="PRINTS" id="PR01011">
    <property type="entry name" value="GLUTPROXDASE"/>
</dbReference>
<comment type="similarity">
    <text evidence="1 4">Belongs to the glutathione peroxidase family.</text>
</comment>
<dbReference type="RefSeq" id="WP_046454102.1">
    <property type="nucleotide sequence ID" value="NZ_BAAAOB010000001.1"/>
</dbReference>
<dbReference type="PIRSF" id="PIRSF000303">
    <property type="entry name" value="Glutathion_perox"/>
    <property type="match status" value="1"/>
</dbReference>
<evidence type="ECO:0000256" key="1">
    <source>
        <dbReference type="ARBA" id="ARBA00006926"/>
    </source>
</evidence>
<dbReference type="Pfam" id="PF00255">
    <property type="entry name" value="GSHPx"/>
    <property type="match status" value="1"/>
</dbReference>
<dbReference type="PANTHER" id="PTHR11592">
    <property type="entry name" value="GLUTATHIONE PEROXIDASE"/>
    <property type="match status" value="1"/>
</dbReference>
<organism evidence="5 6">
    <name type="scientific">Leucobacter iarius</name>
    <dbReference type="NCBI Taxonomy" id="333963"/>
    <lineage>
        <taxon>Bacteria</taxon>
        <taxon>Bacillati</taxon>
        <taxon>Actinomycetota</taxon>
        <taxon>Actinomycetes</taxon>
        <taxon>Micrococcales</taxon>
        <taxon>Microbacteriaceae</taxon>
        <taxon>Leucobacter</taxon>
    </lineage>
</organism>
<reference evidence="6" key="1">
    <citation type="journal article" date="2019" name="Int. J. Syst. Evol. Microbiol.">
        <title>The Global Catalogue of Microorganisms (GCM) 10K type strain sequencing project: providing services to taxonomists for standard genome sequencing and annotation.</title>
        <authorList>
            <consortium name="The Broad Institute Genomics Platform"/>
            <consortium name="The Broad Institute Genome Sequencing Center for Infectious Disease"/>
            <person name="Wu L."/>
            <person name="Ma J."/>
        </authorList>
    </citation>
    <scope>NUCLEOTIDE SEQUENCE [LARGE SCALE GENOMIC DNA]</scope>
    <source>
        <strain evidence="6">JCM 14736</strain>
    </source>
</reference>
<keyword evidence="6" id="KW-1185">Reference proteome</keyword>
<accession>A0ABP4XBA5</accession>
<protein>
    <recommendedName>
        <fullName evidence="4">Glutathione peroxidase</fullName>
    </recommendedName>
</protein>
<dbReference type="Gene3D" id="3.40.30.10">
    <property type="entry name" value="Glutaredoxin"/>
    <property type="match status" value="1"/>
</dbReference>
<keyword evidence="2 4" id="KW-0575">Peroxidase</keyword>
<name>A0ABP4XBA5_9MICO</name>
<keyword evidence="3 4" id="KW-0560">Oxidoreductase</keyword>
<evidence type="ECO:0000256" key="2">
    <source>
        <dbReference type="ARBA" id="ARBA00022559"/>
    </source>
</evidence>
<dbReference type="InterPro" id="IPR000889">
    <property type="entry name" value="Glutathione_peroxidase"/>
</dbReference>
<dbReference type="PROSITE" id="PS51355">
    <property type="entry name" value="GLUTATHIONE_PEROXID_3"/>
    <property type="match status" value="1"/>
</dbReference>
<sequence length="170" mass="18506">MSPAPIREIPVTLLSGTETRFGELAPGAALVVNVASKCGFTPQYGGLEELHREFGERGLAVLGMPCNQFLRQEPGTSNEISEFCQINYGVTFPLLEKGKVNGRGRHALFEELRRGKDAEGRGGVVRWNFEKFVVWPDPANGGQPRIARFRSAVEPQDPALRAAIESALAG</sequence>
<evidence type="ECO:0000256" key="4">
    <source>
        <dbReference type="RuleBase" id="RU000499"/>
    </source>
</evidence>
<dbReference type="PANTHER" id="PTHR11592:SF78">
    <property type="entry name" value="GLUTATHIONE PEROXIDASE"/>
    <property type="match status" value="1"/>
</dbReference>
<evidence type="ECO:0000313" key="6">
    <source>
        <dbReference type="Proteomes" id="UP001500851"/>
    </source>
</evidence>
<comment type="caution">
    <text evidence="5">The sequence shown here is derived from an EMBL/GenBank/DDBJ whole genome shotgun (WGS) entry which is preliminary data.</text>
</comment>